<organism evidence="2">
    <name type="scientific">Bacteroides intestinalis</name>
    <dbReference type="NCBI Taxonomy" id="329854"/>
    <lineage>
        <taxon>Bacteria</taxon>
        <taxon>Pseudomonadati</taxon>
        <taxon>Bacteroidota</taxon>
        <taxon>Bacteroidia</taxon>
        <taxon>Bacteroidales</taxon>
        <taxon>Bacteroidaceae</taxon>
        <taxon>Bacteroides</taxon>
    </lineage>
</organism>
<proteinExistence type="predicted"/>
<evidence type="ECO:0000256" key="1">
    <source>
        <dbReference type="SAM" id="Phobius"/>
    </source>
</evidence>
<evidence type="ECO:0000313" key="3">
    <source>
        <dbReference type="Proteomes" id="UP000070319"/>
    </source>
</evidence>
<evidence type="ECO:0000313" key="2">
    <source>
        <dbReference type="EMBL" id="KXT55481.1"/>
    </source>
</evidence>
<dbReference type="EMBL" id="LTDF01000004">
    <property type="protein sequence ID" value="KXT55481.1"/>
    <property type="molecule type" value="Genomic_DNA"/>
</dbReference>
<accession>A0A139LVK3</accession>
<protein>
    <recommendedName>
        <fullName evidence="4">O-antigen ligase domain-containing protein</fullName>
    </recommendedName>
</protein>
<keyword evidence="1" id="KW-0812">Transmembrane</keyword>
<comment type="caution">
    <text evidence="2">The sequence shown here is derived from an EMBL/GenBank/DDBJ whole genome shotgun (WGS) entry which is preliminary data.</text>
</comment>
<feature type="transmembrane region" description="Helical" evidence="1">
    <location>
        <begin position="80"/>
        <end position="103"/>
    </location>
</feature>
<reference evidence="2 3" key="1">
    <citation type="submission" date="2016-02" db="EMBL/GenBank/DDBJ databases">
        <authorList>
            <person name="Wen L."/>
            <person name="He K."/>
            <person name="Yang H."/>
        </authorList>
    </citation>
    <scope>NUCLEOTIDE SEQUENCE [LARGE SCALE GENOMIC DNA]</scope>
    <source>
        <strain evidence="2 3">KLE1704</strain>
    </source>
</reference>
<feature type="transmembrane region" description="Helical" evidence="1">
    <location>
        <begin position="202"/>
        <end position="229"/>
    </location>
</feature>
<feature type="transmembrane region" description="Helical" evidence="1">
    <location>
        <begin position="377"/>
        <end position="393"/>
    </location>
</feature>
<feature type="transmembrane region" description="Helical" evidence="1">
    <location>
        <begin position="115"/>
        <end position="137"/>
    </location>
</feature>
<dbReference type="Proteomes" id="UP000070319">
    <property type="component" value="Unassembled WGS sequence"/>
</dbReference>
<feature type="transmembrane region" description="Helical" evidence="1">
    <location>
        <begin position="329"/>
        <end position="348"/>
    </location>
</feature>
<feature type="transmembrane region" description="Helical" evidence="1">
    <location>
        <begin position="12"/>
        <end position="30"/>
    </location>
</feature>
<evidence type="ECO:0008006" key="4">
    <source>
        <dbReference type="Google" id="ProtNLM"/>
    </source>
</evidence>
<sequence>MSITKLNRDLPAIIFLILAMCVSMELYFTWRFPQSIINFVCAVVVFPYLLKVKVLRQSMLVVFLLVVNFIYNYTHNTVSFSFLSFLNLGSIIIISIFIILSSVDFKIKLLRGFDLFMKCICCISLVGWCFYLIGIPLPHYYSETSDFYTHEVYYLFIAGANNILEELLPRFCGMFLEPGHVGSTSCLLLFINKFNFKNKSNFIYLLSIIFSLSLAAYCLLFIGLCLHFFLKGVHIVKYILFMGAFAGIFYVFGLTYNGGDNILNEKILSRLVVVDGELSGDNRTSMLFDAYYEDWLKHGDVINGYGKKAYGEGSEATNILHGCASFKRFFFINGIIGVMLVAVLYWSLFYKFRSSQGWGFFILFVICNMIRDYPFRLMWLYLFILGSVVLSLPEKRGHNVLDAYTKL</sequence>
<dbReference type="PATRIC" id="fig|329854.7.peg.88"/>
<keyword evidence="1" id="KW-0472">Membrane</keyword>
<keyword evidence="1" id="KW-1133">Transmembrane helix</keyword>
<feature type="transmembrane region" description="Helical" evidence="1">
    <location>
        <begin position="235"/>
        <end position="256"/>
    </location>
</feature>
<dbReference type="AlphaFoldDB" id="A0A139LVK3"/>
<feature type="transmembrane region" description="Helical" evidence="1">
    <location>
        <begin position="59"/>
        <end position="74"/>
    </location>
</feature>
<gene>
    <name evidence="2" type="ORF">HMPREF2531_00087</name>
</gene>
<name>A0A139LVK3_9BACE</name>